<dbReference type="AlphaFoldDB" id="A0A485M3M1"/>
<dbReference type="GO" id="GO:0044183">
    <property type="term" value="F:protein folding chaperone"/>
    <property type="evidence" value="ECO:0007669"/>
    <property type="project" value="TreeGrafter"/>
</dbReference>
<accession>A0A485M3M1</accession>
<protein>
    <submittedName>
        <fullName evidence="6">33 kDa chaperonin</fullName>
    </submittedName>
</protein>
<dbReference type="Gene3D" id="3.90.1280.10">
    <property type="entry name" value="HSP33 redox switch-like"/>
    <property type="match status" value="1"/>
</dbReference>
<dbReference type="SUPFAM" id="SSF118352">
    <property type="entry name" value="HSP33 redox switch-like"/>
    <property type="match status" value="1"/>
</dbReference>
<dbReference type="SUPFAM" id="SSF64397">
    <property type="entry name" value="Hsp33 domain"/>
    <property type="match status" value="1"/>
</dbReference>
<dbReference type="HAMAP" id="MF_00117">
    <property type="entry name" value="HslO"/>
    <property type="match status" value="1"/>
</dbReference>
<evidence type="ECO:0000256" key="1">
    <source>
        <dbReference type="ARBA" id="ARBA00022490"/>
    </source>
</evidence>
<keyword evidence="1" id="KW-0963">Cytoplasm</keyword>
<evidence type="ECO:0000313" key="6">
    <source>
        <dbReference type="EMBL" id="VFU17173.1"/>
    </source>
</evidence>
<proteinExistence type="inferred from homology"/>
<reference evidence="6" key="1">
    <citation type="submission" date="2019-03" db="EMBL/GenBank/DDBJ databases">
        <authorList>
            <person name="Hao L."/>
        </authorList>
    </citation>
    <scope>NUCLEOTIDE SEQUENCE</scope>
</reference>
<dbReference type="PANTHER" id="PTHR30111">
    <property type="entry name" value="33 KDA CHAPERONIN"/>
    <property type="match status" value="1"/>
</dbReference>
<evidence type="ECO:0000256" key="3">
    <source>
        <dbReference type="ARBA" id="ARBA00023157"/>
    </source>
</evidence>
<dbReference type="GO" id="GO:0051082">
    <property type="term" value="F:unfolded protein binding"/>
    <property type="evidence" value="ECO:0007669"/>
    <property type="project" value="InterPro"/>
</dbReference>
<dbReference type="InterPro" id="IPR000397">
    <property type="entry name" value="Heat_shock_Hsp33"/>
</dbReference>
<keyword evidence="5" id="KW-0676">Redox-active center</keyword>
<dbReference type="PANTHER" id="PTHR30111:SF1">
    <property type="entry name" value="33 KDA CHAPERONIN"/>
    <property type="match status" value="1"/>
</dbReference>
<dbReference type="GO" id="GO:0042026">
    <property type="term" value="P:protein refolding"/>
    <property type="evidence" value="ECO:0007669"/>
    <property type="project" value="TreeGrafter"/>
</dbReference>
<dbReference type="GO" id="GO:0005737">
    <property type="term" value="C:cytoplasm"/>
    <property type="evidence" value="ECO:0007669"/>
    <property type="project" value="InterPro"/>
</dbReference>
<evidence type="ECO:0000256" key="2">
    <source>
        <dbReference type="ARBA" id="ARBA00022833"/>
    </source>
</evidence>
<gene>
    <name evidence="6" type="primary">hslO</name>
    <name evidence="6" type="ORF">SCFA_620027</name>
</gene>
<evidence type="ECO:0000256" key="5">
    <source>
        <dbReference type="ARBA" id="ARBA00023284"/>
    </source>
</evidence>
<dbReference type="Pfam" id="PF01430">
    <property type="entry name" value="HSP33"/>
    <property type="match status" value="1"/>
</dbReference>
<evidence type="ECO:0000256" key="4">
    <source>
        <dbReference type="ARBA" id="ARBA00023186"/>
    </source>
</evidence>
<dbReference type="CDD" id="cd00498">
    <property type="entry name" value="Hsp33"/>
    <property type="match status" value="1"/>
</dbReference>
<dbReference type="EMBL" id="CAADRM010000128">
    <property type="protein sequence ID" value="VFU17173.1"/>
    <property type="molecule type" value="Genomic_DNA"/>
</dbReference>
<dbReference type="Gene3D" id="3.55.30.10">
    <property type="entry name" value="Hsp33 domain"/>
    <property type="match status" value="1"/>
</dbReference>
<keyword evidence="3" id="KW-1015">Disulfide bond</keyword>
<dbReference type="InterPro" id="IPR016154">
    <property type="entry name" value="Heat_shock_Hsp33_C"/>
</dbReference>
<dbReference type="InterPro" id="IPR016153">
    <property type="entry name" value="Heat_shock_Hsp33_N"/>
</dbReference>
<sequence>MEDYMVKVITESKDIIGVACISTNLVNDARIRHGTSPTATAALGRALTGAGLMASLLDPDQRVALKFQGDGPLKKIVVEADGTGAVRGYAGAPEVDLPPKNGKLDVSGALGRQGYLTVSKDLRLKDVYTGVVHLHSGEIASDIAYYLTESEQIPSAVGLGVFVERDATVSAAGGFLVQSLPPSDEKRIEALAQRIEHMDSVTSQIREGKLPEDMLKTIFEGIPYHVIERRQLAFRCACSRERTEQAIIALGPEEIRSIIAGHETLEISCQFCGQVRSFSREELQRLIGEKH</sequence>
<name>A0A485M3M1_9ZZZZ</name>
<keyword evidence="2" id="KW-0862">Zinc</keyword>
<dbReference type="PIRSF" id="PIRSF005261">
    <property type="entry name" value="Heat_shock_Hsp33"/>
    <property type="match status" value="1"/>
</dbReference>
<dbReference type="NCBIfam" id="NF001033">
    <property type="entry name" value="PRK00114.1"/>
    <property type="match status" value="1"/>
</dbReference>
<keyword evidence="4" id="KW-0143">Chaperone</keyword>
<organism evidence="6">
    <name type="scientific">anaerobic digester metagenome</name>
    <dbReference type="NCBI Taxonomy" id="1263854"/>
    <lineage>
        <taxon>unclassified sequences</taxon>
        <taxon>metagenomes</taxon>
        <taxon>ecological metagenomes</taxon>
    </lineage>
</organism>